<proteinExistence type="predicted"/>
<dbReference type="Pfam" id="PF22075">
    <property type="entry name" value="DUF6939"/>
    <property type="match status" value="1"/>
</dbReference>
<dbReference type="Proteomes" id="UP001589532">
    <property type="component" value="Unassembled WGS sequence"/>
</dbReference>
<keyword evidence="2" id="KW-1185">Reference proteome</keyword>
<evidence type="ECO:0000313" key="2">
    <source>
        <dbReference type="Proteomes" id="UP001589532"/>
    </source>
</evidence>
<sequence length="185" mass="20663">MPIQVAGRRRSAASLAKAHPGAEIIDVTSKAGEPWVRMSPFFPHGGIPVPQTPGVYSQTVEGIWQALKVFETADVDPTKLDITNMTGLKRTVRKHGLVRGHRDGLYGSRLLDYPTARRRIYLPAYRWVLENRVSSLVKRLRRLADRGDVVLLDYTTNGDVDDPATPLSHAALVCHYIEGRWPEKA</sequence>
<reference evidence="1 2" key="1">
    <citation type="submission" date="2024-09" db="EMBL/GenBank/DDBJ databases">
        <authorList>
            <person name="Sun Q."/>
            <person name="Mori K."/>
        </authorList>
    </citation>
    <scope>NUCLEOTIDE SEQUENCE [LARGE SCALE GENOMIC DNA]</scope>
    <source>
        <strain evidence="1 2">JCM 3143</strain>
    </source>
</reference>
<gene>
    <name evidence="1" type="ORF">ACFFSA_04605</name>
</gene>
<comment type="caution">
    <text evidence="1">The sequence shown here is derived from an EMBL/GenBank/DDBJ whole genome shotgun (WGS) entry which is preliminary data.</text>
</comment>
<dbReference type="InterPro" id="IPR054219">
    <property type="entry name" value="DUF6939"/>
</dbReference>
<name>A0ABV5RSF4_9ACTN</name>
<dbReference type="EMBL" id="JBHMBW010000003">
    <property type="protein sequence ID" value="MFB9622354.1"/>
    <property type="molecule type" value="Genomic_DNA"/>
</dbReference>
<protein>
    <submittedName>
        <fullName evidence="1">DUF6939 family protein</fullName>
    </submittedName>
</protein>
<organism evidence="1 2">
    <name type="scientific">Nonomuraea helvata</name>
    <dbReference type="NCBI Taxonomy" id="37484"/>
    <lineage>
        <taxon>Bacteria</taxon>
        <taxon>Bacillati</taxon>
        <taxon>Actinomycetota</taxon>
        <taxon>Actinomycetes</taxon>
        <taxon>Streptosporangiales</taxon>
        <taxon>Streptosporangiaceae</taxon>
        <taxon>Nonomuraea</taxon>
    </lineage>
</organism>
<evidence type="ECO:0000313" key="1">
    <source>
        <dbReference type="EMBL" id="MFB9622354.1"/>
    </source>
</evidence>
<dbReference type="RefSeq" id="WP_344997042.1">
    <property type="nucleotide sequence ID" value="NZ_BAAAXV010000009.1"/>
</dbReference>
<accession>A0ABV5RSF4</accession>